<evidence type="ECO:0000313" key="2">
    <source>
        <dbReference type="Proteomes" id="UP000078544"/>
    </source>
</evidence>
<dbReference type="AlphaFoldDB" id="A0A167WY63"/>
<name>A0A167WY63_9HYPO</name>
<comment type="caution">
    <text evidence="1">The sequence shown here is derived from an EMBL/GenBank/DDBJ whole genome shotgun (WGS) entry which is preliminary data.</text>
</comment>
<dbReference type="STRING" id="1081109.A0A167WY63"/>
<protein>
    <submittedName>
        <fullName evidence="1">Uncharacterized protein</fullName>
    </submittedName>
</protein>
<dbReference type="Proteomes" id="UP000078544">
    <property type="component" value="Unassembled WGS sequence"/>
</dbReference>
<proteinExistence type="predicted"/>
<dbReference type="OrthoDB" id="3678990at2759"/>
<organism evidence="1 2">
    <name type="scientific">Moelleriella libera RCEF 2490</name>
    <dbReference type="NCBI Taxonomy" id="1081109"/>
    <lineage>
        <taxon>Eukaryota</taxon>
        <taxon>Fungi</taxon>
        <taxon>Dikarya</taxon>
        <taxon>Ascomycota</taxon>
        <taxon>Pezizomycotina</taxon>
        <taxon>Sordariomycetes</taxon>
        <taxon>Hypocreomycetidae</taxon>
        <taxon>Hypocreales</taxon>
        <taxon>Clavicipitaceae</taxon>
        <taxon>Moelleriella</taxon>
    </lineage>
</organism>
<dbReference type="EMBL" id="AZGY01000025">
    <property type="protein sequence ID" value="KZZ89414.1"/>
    <property type="molecule type" value="Genomic_DNA"/>
</dbReference>
<reference evidence="1 2" key="1">
    <citation type="journal article" date="2016" name="Genome Biol. Evol.">
        <title>Divergent and convergent evolution of fungal pathogenicity.</title>
        <authorList>
            <person name="Shang Y."/>
            <person name="Xiao G."/>
            <person name="Zheng P."/>
            <person name="Cen K."/>
            <person name="Zhan S."/>
            <person name="Wang C."/>
        </authorList>
    </citation>
    <scope>NUCLEOTIDE SEQUENCE [LARGE SCALE GENOMIC DNA]</scope>
    <source>
        <strain evidence="1 2">RCEF 2490</strain>
    </source>
</reference>
<gene>
    <name evidence="1" type="ORF">AAL_07713</name>
</gene>
<sequence length="216" mass="25215">MASRQGFERLRHQTLCDGRGLKARQAFRPPYAVRNAGEWTINPQLQGDEEIEVFVYNVTCAEADALPCRKCQVPVCEECRYYPRAAPPTAYPNRRPHLKSSLELWNIMALCTACDAEAERDVEGKFLNELCDCDRYTRWVCLPCYEAEQRFVEKYFDECTKMEFDWDGLEFDEDEEEAPSKCMTDHQFDRAVRLSARLLLPSHYEQRALSLTMMIL</sequence>
<evidence type="ECO:0000313" key="1">
    <source>
        <dbReference type="EMBL" id="KZZ89414.1"/>
    </source>
</evidence>
<accession>A0A167WY63</accession>
<keyword evidence="2" id="KW-1185">Reference proteome</keyword>